<evidence type="ECO:0000313" key="2">
    <source>
        <dbReference type="EMBL" id="VAW28697.1"/>
    </source>
</evidence>
<proteinExistence type="predicted"/>
<dbReference type="PROSITE" id="PS50851">
    <property type="entry name" value="CHEW"/>
    <property type="match status" value="1"/>
</dbReference>
<dbReference type="SMART" id="SM00260">
    <property type="entry name" value="CheW"/>
    <property type="match status" value="1"/>
</dbReference>
<gene>
    <name evidence="2" type="ORF">MNBD_BACTEROID06-197</name>
</gene>
<accession>A0A3B0UTT3</accession>
<dbReference type="GO" id="GO:0006935">
    <property type="term" value="P:chemotaxis"/>
    <property type="evidence" value="ECO:0007669"/>
    <property type="project" value="InterPro"/>
</dbReference>
<dbReference type="EMBL" id="UOES01000440">
    <property type="protein sequence ID" value="VAW28697.1"/>
    <property type="molecule type" value="Genomic_DNA"/>
</dbReference>
<dbReference type="GO" id="GO:0007165">
    <property type="term" value="P:signal transduction"/>
    <property type="evidence" value="ECO:0007669"/>
    <property type="project" value="InterPro"/>
</dbReference>
<protein>
    <recommendedName>
        <fullName evidence="1">CheW-like domain-containing protein</fullName>
    </recommendedName>
</protein>
<dbReference type="InterPro" id="IPR002545">
    <property type="entry name" value="CheW-lke_dom"/>
</dbReference>
<dbReference type="InterPro" id="IPR036061">
    <property type="entry name" value="CheW-like_dom_sf"/>
</dbReference>
<evidence type="ECO:0000259" key="1">
    <source>
        <dbReference type="PROSITE" id="PS50851"/>
    </source>
</evidence>
<dbReference type="AlphaFoldDB" id="A0A3B0UTT3"/>
<dbReference type="PANTHER" id="PTHR22617:SF23">
    <property type="entry name" value="CHEMOTAXIS PROTEIN CHEW"/>
    <property type="match status" value="1"/>
</dbReference>
<organism evidence="2">
    <name type="scientific">hydrothermal vent metagenome</name>
    <dbReference type="NCBI Taxonomy" id="652676"/>
    <lineage>
        <taxon>unclassified sequences</taxon>
        <taxon>metagenomes</taxon>
        <taxon>ecological metagenomes</taxon>
    </lineage>
</organism>
<dbReference type="Pfam" id="PF01584">
    <property type="entry name" value="CheW"/>
    <property type="match status" value="1"/>
</dbReference>
<dbReference type="Gene3D" id="2.30.30.40">
    <property type="entry name" value="SH3 Domains"/>
    <property type="match status" value="1"/>
</dbReference>
<dbReference type="Gene3D" id="2.40.50.180">
    <property type="entry name" value="CheA-289, Domain 4"/>
    <property type="match status" value="1"/>
</dbReference>
<dbReference type="InterPro" id="IPR039315">
    <property type="entry name" value="CheW"/>
</dbReference>
<sequence>MTTDELKEVTLEEIKKEVVSAQQDQLKSSERLQLVVFKLAGEEYALPIDDIKEVVITPGIAKIPQTSSHIKGVANIRGSIIAIMDLEERLNLVKENKKVAGSYTLVIASEQYKLGILVKEVPNTLNTYTSEIDDASNIMQFSALEKECITGVVKVNDRLIILIDIFKLIKLEELNNITTI</sequence>
<dbReference type="GO" id="GO:0005829">
    <property type="term" value="C:cytosol"/>
    <property type="evidence" value="ECO:0007669"/>
    <property type="project" value="TreeGrafter"/>
</dbReference>
<dbReference type="PANTHER" id="PTHR22617">
    <property type="entry name" value="CHEMOTAXIS SENSOR HISTIDINE KINASE-RELATED"/>
    <property type="match status" value="1"/>
</dbReference>
<name>A0A3B0UTT3_9ZZZZ</name>
<reference evidence="2" key="1">
    <citation type="submission" date="2018-06" db="EMBL/GenBank/DDBJ databases">
        <authorList>
            <person name="Zhirakovskaya E."/>
        </authorList>
    </citation>
    <scope>NUCLEOTIDE SEQUENCE</scope>
</reference>
<feature type="domain" description="CheW-like" evidence="1">
    <location>
        <begin position="31"/>
        <end position="174"/>
    </location>
</feature>
<dbReference type="SUPFAM" id="SSF50341">
    <property type="entry name" value="CheW-like"/>
    <property type="match status" value="1"/>
</dbReference>